<evidence type="ECO:0000259" key="6">
    <source>
        <dbReference type="Pfam" id="PF00266"/>
    </source>
</evidence>
<dbReference type="PANTHER" id="PTHR43586">
    <property type="entry name" value="CYSTEINE DESULFURASE"/>
    <property type="match status" value="1"/>
</dbReference>
<comment type="caution">
    <text evidence="7">The sequence shown here is derived from an EMBL/GenBank/DDBJ whole genome shotgun (WGS) entry which is preliminary data.</text>
</comment>
<evidence type="ECO:0000256" key="3">
    <source>
        <dbReference type="ARBA" id="ARBA00022898"/>
    </source>
</evidence>
<dbReference type="PROSITE" id="PS00595">
    <property type="entry name" value="AA_TRANSFER_CLASS_5"/>
    <property type="match status" value="1"/>
</dbReference>
<dbReference type="GO" id="GO:0008483">
    <property type="term" value="F:transaminase activity"/>
    <property type="evidence" value="ECO:0007669"/>
    <property type="project" value="UniProtKB-KW"/>
</dbReference>
<reference evidence="7 8" key="1">
    <citation type="submission" date="2020-08" db="EMBL/GenBank/DDBJ databases">
        <authorList>
            <person name="Liu C."/>
            <person name="Sun Q."/>
        </authorList>
    </citation>
    <scope>NUCLEOTIDE SEQUENCE [LARGE SCALE GENOMIC DNA]</scope>
    <source>
        <strain evidence="7 8">NSJ-18</strain>
    </source>
</reference>
<dbReference type="Proteomes" id="UP000609849">
    <property type="component" value="Unassembled WGS sequence"/>
</dbReference>
<dbReference type="SUPFAM" id="SSF53383">
    <property type="entry name" value="PLP-dependent transferases"/>
    <property type="match status" value="1"/>
</dbReference>
<proteinExistence type="inferred from homology"/>
<dbReference type="Gene3D" id="3.40.640.10">
    <property type="entry name" value="Type I PLP-dependent aspartate aminotransferase-like (Major domain)"/>
    <property type="match status" value="1"/>
</dbReference>
<evidence type="ECO:0000256" key="2">
    <source>
        <dbReference type="ARBA" id="ARBA00010447"/>
    </source>
</evidence>
<dbReference type="RefSeq" id="WP_153924305.1">
    <property type="nucleotide sequence ID" value="NZ_JACRWE010000002.1"/>
</dbReference>
<dbReference type="InterPro" id="IPR000192">
    <property type="entry name" value="Aminotrans_V_dom"/>
</dbReference>
<accession>A0ABR7JN33</accession>
<evidence type="ECO:0000313" key="7">
    <source>
        <dbReference type="EMBL" id="MBC5996172.1"/>
    </source>
</evidence>
<keyword evidence="3" id="KW-0663">Pyridoxal phosphate</keyword>
<evidence type="ECO:0000256" key="4">
    <source>
        <dbReference type="ARBA" id="ARBA00050776"/>
    </source>
</evidence>
<dbReference type="PANTHER" id="PTHR43586:SF8">
    <property type="entry name" value="CYSTEINE DESULFURASE 1, CHLOROPLASTIC"/>
    <property type="match status" value="1"/>
</dbReference>
<evidence type="ECO:0000256" key="1">
    <source>
        <dbReference type="ARBA" id="ARBA00001933"/>
    </source>
</evidence>
<name>A0ABR7JN33_9FIRM</name>
<dbReference type="InterPro" id="IPR015424">
    <property type="entry name" value="PyrdxlP-dep_Trfase"/>
</dbReference>
<evidence type="ECO:0000256" key="5">
    <source>
        <dbReference type="RuleBase" id="RU004504"/>
    </source>
</evidence>
<dbReference type="EMBL" id="JACRWE010000002">
    <property type="protein sequence ID" value="MBC5996172.1"/>
    <property type="molecule type" value="Genomic_DNA"/>
</dbReference>
<comment type="cofactor">
    <cofactor evidence="1 5">
        <name>pyridoxal 5'-phosphate</name>
        <dbReference type="ChEBI" id="CHEBI:597326"/>
    </cofactor>
</comment>
<dbReference type="InterPro" id="IPR015421">
    <property type="entry name" value="PyrdxlP-dep_Trfase_major"/>
</dbReference>
<organism evidence="7 8">
    <name type="scientific">Romboutsia faecis</name>
    <dbReference type="NCBI Taxonomy" id="2764597"/>
    <lineage>
        <taxon>Bacteria</taxon>
        <taxon>Bacillati</taxon>
        <taxon>Bacillota</taxon>
        <taxon>Clostridia</taxon>
        <taxon>Peptostreptococcales</taxon>
        <taxon>Peptostreptococcaceae</taxon>
        <taxon>Romboutsia</taxon>
    </lineage>
</organism>
<keyword evidence="8" id="KW-1185">Reference proteome</keyword>
<protein>
    <submittedName>
        <fullName evidence="7">Aminotransferase class V-fold PLP-dependent enzyme</fullName>
    </submittedName>
</protein>
<dbReference type="InterPro" id="IPR020578">
    <property type="entry name" value="Aminotrans_V_PyrdxlP_BS"/>
</dbReference>
<sequence length="440" mass="49056">MNYRYLYDGIDDQIKLVDGTYITPINFDNGATTPPLKSVTKIISDNIKNYGPIARGVGIKGEYCTTMFGQARKIILNFFGLGSSQSHTVVYTKSDTEGLNLLANVLIKNKDDMILTTRMEHHANDLPFRNAGKMVYVDVDELGRINIDDIEKELIKAKGKIKVVTVTGASNVTGYITPIHDIARLAHKYNALIIVDGAQLIAHTKIDMSGSCEEEEIDFITFSAHKAYAPFGSGAVVGKKEYLNEYDPFLSGGGCVAGVFDDTVIWSSVPERYEAGTQNFFGVIAMAQALNELQNIGFENIQDHEANLKNYLINNMKNINNVTLYGDTNYTDDRLGVIAFNIKDKNYEEVSIKMATEKGISLRCGKFCAHPYVYRLLGVSGCDAYRDIVSGEHYYGMIRASLGLYNTVEEADIFLNYLEYIASRRSSLRRSRKAIGRVKF</sequence>
<comment type="similarity">
    <text evidence="2">Belongs to the class-V pyridoxal-phosphate-dependent aminotransferase family. Csd subfamily.</text>
</comment>
<dbReference type="InterPro" id="IPR015422">
    <property type="entry name" value="PyrdxlP-dep_Trfase_small"/>
</dbReference>
<keyword evidence="7" id="KW-0808">Transferase</keyword>
<feature type="domain" description="Aminotransferase class V" evidence="6">
    <location>
        <begin position="25"/>
        <end position="414"/>
    </location>
</feature>
<dbReference type="Gene3D" id="3.90.1150.10">
    <property type="entry name" value="Aspartate Aminotransferase, domain 1"/>
    <property type="match status" value="1"/>
</dbReference>
<gene>
    <name evidence="7" type="ORF">H8923_05305</name>
</gene>
<keyword evidence="7" id="KW-0032">Aminotransferase</keyword>
<dbReference type="Pfam" id="PF00266">
    <property type="entry name" value="Aminotran_5"/>
    <property type="match status" value="1"/>
</dbReference>
<evidence type="ECO:0000313" key="8">
    <source>
        <dbReference type="Proteomes" id="UP000609849"/>
    </source>
</evidence>
<comment type="catalytic activity">
    <reaction evidence="4">
        <text>(sulfur carrier)-H + L-cysteine = (sulfur carrier)-SH + L-alanine</text>
        <dbReference type="Rhea" id="RHEA:43892"/>
        <dbReference type="Rhea" id="RHEA-COMP:14737"/>
        <dbReference type="Rhea" id="RHEA-COMP:14739"/>
        <dbReference type="ChEBI" id="CHEBI:29917"/>
        <dbReference type="ChEBI" id="CHEBI:35235"/>
        <dbReference type="ChEBI" id="CHEBI:57972"/>
        <dbReference type="ChEBI" id="CHEBI:64428"/>
        <dbReference type="EC" id="2.8.1.7"/>
    </reaction>
</comment>